<dbReference type="InterPro" id="IPR036910">
    <property type="entry name" value="HMG_box_dom_sf"/>
</dbReference>
<evidence type="ECO:0000256" key="1">
    <source>
        <dbReference type="ARBA" id="ARBA00004123"/>
    </source>
</evidence>
<keyword evidence="3 4" id="KW-0539">Nucleus</keyword>
<evidence type="ECO:0000256" key="5">
    <source>
        <dbReference type="SAM" id="MobiDB-lite"/>
    </source>
</evidence>
<dbReference type="AlphaFoldDB" id="W8FPG9"/>
<dbReference type="Gene3D" id="1.10.30.10">
    <property type="entry name" value="High mobility group box domain"/>
    <property type="match status" value="1"/>
</dbReference>
<dbReference type="PANTHER" id="PTHR10270">
    <property type="entry name" value="SOX TRANSCRIPTION FACTOR"/>
    <property type="match status" value="1"/>
</dbReference>
<dbReference type="PANTHER" id="PTHR10270:SF11">
    <property type="entry name" value="CASANOVA"/>
    <property type="match status" value="1"/>
</dbReference>
<feature type="region of interest" description="Disordered" evidence="5">
    <location>
        <begin position="299"/>
        <end position="321"/>
    </location>
</feature>
<dbReference type="EMBL" id="KF730864">
    <property type="protein sequence ID" value="AHK05946.1"/>
    <property type="molecule type" value="mRNA"/>
</dbReference>
<dbReference type="Pfam" id="PF00505">
    <property type="entry name" value="HMG_box"/>
    <property type="match status" value="1"/>
</dbReference>
<organism evidence="7">
    <name type="scientific">Plecoglossus altivelis</name>
    <name type="common">Ayu sweetfish</name>
    <name type="synonym">Salmo altivelis</name>
    <dbReference type="NCBI Taxonomy" id="61084"/>
    <lineage>
        <taxon>Eukaryota</taxon>
        <taxon>Metazoa</taxon>
        <taxon>Chordata</taxon>
        <taxon>Craniata</taxon>
        <taxon>Vertebrata</taxon>
        <taxon>Euteleostomi</taxon>
        <taxon>Actinopterygii</taxon>
        <taxon>Neopterygii</taxon>
        <taxon>Teleostei</taxon>
        <taxon>Stomiati</taxon>
        <taxon>Osmeriformes</taxon>
        <taxon>Plecoglossus</taxon>
    </lineage>
</organism>
<dbReference type="GO" id="GO:0000978">
    <property type="term" value="F:RNA polymerase II cis-regulatory region sequence-specific DNA binding"/>
    <property type="evidence" value="ECO:0007669"/>
    <property type="project" value="TreeGrafter"/>
</dbReference>
<dbReference type="SMART" id="SM00398">
    <property type="entry name" value="HMG"/>
    <property type="match status" value="1"/>
</dbReference>
<dbReference type="InterPro" id="IPR009071">
    <property type="entry name" value="HMG_box_dom"/>
</dbReference>
<accession>W8FPG9</accession>
<dbReference type="SUPFAM" id="SSF47095">
    <property type="entry name" value="HMG-box"/>
    <property type="match status" value="1"/>
</dbReference>
<dbReference type="PROSITE" id="PS50118">
    <property type="entry name" value="HMG_BOX_2"/>
    <property type="match status" value="1"/>
</dbReference>
<dbReference type="FunFam" id="1.10.30.10:FF:000002">
    <property type="entry name" value="transcription factor Sox-2"/>
    <property type="match status" value="1"/>
</dbReference>
<evidence type="ECO:0000313" key="7">
    <source>
        <dbReference type="EMBL" id="AHK05946.1"/>
    </source>
</evidence>
<dbReference type="GO" id="GO:0030154">
    <property type="term" value="P:cell differentiation"/>
    <property type="evidence" value="ECO:0007669"/>
    <property type="project" value="TreeGrafter"/>
</dbReference>
<protein>
    <submittedName>
        <fullName evidence="7">Sox32</fullName>
    </submittedName>
</protein>
<dbReference type="InterPro" id="IPR050140">
    <property type="entry name" value="SRY-related_HMG-box_TF-like"/>
</dbReference>
<sequence>MYFDRIKSDFELCATKAIFESENFIAASSTSVTDVRSPGSGPSSPHSVNSDSSYSSTEAKSVEPRVRRPLNAFIIWTKDERRRLALLNPELENTDLSKILGKTWKAMSLAEKRPYMQEAERLRVQHTIDHPNYKYRPRRKKQSKKGFKAQTEEAPVFTLCTKGLTIPYDFNYSFQNQVYPAPPATFHDSSTHFSSMQGSFSNESDNPDPAANFSNKSVMFPSAPSYPAEPQASYHSQQYVPQYGASSPACPSHPGQQREMMPCAGQLNSAGSTLEFYLEQVQMDSLYDLDRSEFEQYLGPSPHKPEPMESSYHQQIRLRHF</sequence>
<evidence type="ECO:0000259" key="6">
    <source>
        <dbReference type="PROSITE" id="PS50118"/>
    </source>
</evidence>
<dbReference type="GO" id="GO:0005634">
    <property type="term" value="C:nucleus"/>
    <property type="evidence" value="ECO:0007669"/>
    <property type="project" value="UniProtKB-SubCell"/>
</dbReference>
<comment type="subcellular location">
    <subcellularLocation>
        <location evidence="1">Nucleus</location>
    </subcellularLocation>
</comment>
<feature type="compositionally biased region" description="Low complexity" evidence="5">
    <location>
        <begin position="37"/>
        <end position="56"/>
    </location>
</feature>
<name>W8FPG9_PLEAT</name>
<feature type="domain" description="HMG box" evidence="6">
    <location>
        <begin position="66"/>
        <end position="134"/>
    </location>
</feature>
<feature type="region of interest" description="Disordered" evidence="5">
    <location>
        <begin position="30"/>
        <end position="61"/>
    </location>
</feature>
<reference evidence="7" key="1">
    <citation type="submission" date="2013-10" db="EMBL/GenBank/DDBJ databases">
        <title>Cloning sequence analysis and expression in adult tissues of eight Sox genes in ayu, Plecoglossus altivelis.</title>
        <authorList>
            <person name="Wang J."/>
            <person name="Miao L."/>
            <person name="Li M."/>
        </authorList>
    </citation>
    <scope>NUCLEOTIDE SEQUENCE</scope>
</reference>
<keyword evidence="2 4" id="KW-0238">DNA-binding</keyword>
<proteinExistence type="evidence at transcript level"/>
<feature type="compositionally biased region" description="Polar residues" evidence="5">
    <location>
        <begin position="190"/>
        <end position="204"/>
    </location>
</feature>
<feature type="DNA-binding region" description="HMG box" evidence="4">
    <location>
        <begin position="66"/>
        <end position="134"/>
    </location>
</feature>
<evidence type="ECO:0000256" key="2">
    <source>
        <dbReference type="ARBA" id="ARBA00023125"/>
    </source>
</evidence>
<dbReference type="GO" id="GO:0001228">
    <property type="term" value="F:DNA-binding transcription activator activity, RNA polymerase II-specific"/>
    <property type="evidence" value="ECO:0007669"/>
    <property type="project" value="TreeGrafter"/>
</dbReference>
<feature type="region of interest" description="Disordered" evidence="5">
    <location>
        <begin position="190"/>
        <end position="216"/>
    </location>
</feature>
<dbReference type="CDD" id="cd22032">
    <property type="entry name" value="HMG-box_SoxF"/>
    <property type="match status" value="1"/>
</dbReference>
<evidence type="ECO:0000256" key="4">
    <source>
        <dbReference type="PROSITE-ProRule" id="PRU00267"/>
    </source>
</evidence>
<evidence type="ECO:0000256" key="3">
    <source>
        <dbReference type="ARBA" id="ARBA00023242"/>
    </source>
</evidence>